<accession>A0ABQ6MVB7</accession>
<dbReference type="Gene3D" id="2.60.40.420">
    <property type="entry name" value="Cupredoxins - blue copper proteins"/>
    <property type="match status" value="1"/>
</dbReference>
<gene>
    <name evidence="2" type="ORF">TeGR_g3118</name>
</gene>
<proteinExistence type="predicted"/>
<sequence>MRRCADNVVTTMVPADCTTYHKIAISPKPLSREAEWLVPSVTPGADEAYVSMKIPACTLLDFGMVWNNQAVSRVDANTYATCDFPEGAHGTGGAATLEPADDGHTYYQIEQFPGKHRFACPESNHCERGERIELEVVGAEEENMWGFQAGSSMQTDEATGIAIDETTGDVVVVGWTRGSMLANAGREDCFVRKLNGVTGELGWAKNLASVRVETCIGAAIDAGTGSTYVIGKTVEGVFTDSLAKTEFGVADVFVAKFDPEGDDAGHAYIGGVGVDYAIDVEVLPSGQVVVLTMHSDADHRSVGDNSGYGGDFVANVYLLNEMGEMTDGACITEEGCAWLTTFTTKEGESEDENESDTGMGTALLGRDVEARGLSIGADSAGADVIYVTGVTSGTLSGAAVDSDGTGTVDTFVAALNPATGSIIATWRSAESAGDVYASSVCARDDGTVAVVGWQEDTEEGVREGFVKLLTLSGSTITETWSVTLESEEPDDTVATDCAAVGDKVLLVGNTLGVMSFAAATPEEGQNRGGVDVWTAAVSAEDGEVLWGSQTGTTNDDLVGSDRGGWGKRQGGIVANKKIGIGYVLGTTRGSLVDENAGNSDVFVLSMTAEEGKTKLTADGGTWEGLNNLIVDDGGGGGVVVANEGVKFEWWHLVVALVGATAIFGVAYKVGVQKTENKYNKLMTEIVPGKDGDTGSTSIGDEEL</sequence>
<reference evidence="2 3" key="1">
    <citation type="journal article" date="2023" name="Commun. Biol.">
        <title>Genome analysis of Parmales, the sister group of diatoms, reveals the evolutionary specialization of diatoms from phago-mixotrophs to photoautotrophs.</title>
        <authorList>
            <person name="Ban H."/>
            <person name="Sato S."/>
            <person name="Yoshikawa S."/>
            <person name="Yamada K."/>
            <person name="Nakamura Y."/>
            <person name="Ichinomiya M."/>
            <person name="Sato N."/>
            <person name="Blanc-Mathieu R."/>
            <person name="Endo H."/>
            <person name="Kuwata A."/>
            <person name="Ogata H."/>
        </authorList>
    </citation>
    <scope>NUCLEOTIDE SEQUENCE [LARGE SCALE GENOMIC DNA]</scope>
</reference>
<comment type="caution">
    <text evidence="2">The sequence shown here is derived from an EMBL/GenBank/DDBJ whole genome shotgun (WGS) entry which is preliminary data.</text>
</comment>
<dbReference type="EMBL" id="BRYB01003239">
    <property type="protein sequence ID" value="GMI33222.1"/>
    <property type="molecule type" value="Genomic_DNA"/>
</dbReference>
<organism evidence="2 3">
    <name type="scientific">Tetraparma gracilis</name>
    <dbReference type="NCBI Taxonomy" id="2962635"/>
    <lineage>
        <taxon>Eukaryota</taxon>
        <taxon>Sar</taxon>
        <taxon>Stramenopiles</taxon>
        <taxon>Ochrophyta</taxon>
        <taxon>Bolidophyceae</taxon>
        <taxon>Parmales</taxon>
        <taxon>Triparmaceae</taxon>
        <taxon>Tetraparma</taxon>
    </lineage>
</organism>
<keyword evidence="1" id="KW-0472">Membrane</keyword>
<keyword evidence="1" id="KW-0812">Transmembrane</keyword>
<keyword evidence="3" id="KW-1185">Reference proteome</keyword>
<keyword evidence="1" id="KW-1133">Transmembrane helix</keyword>
<feature type="transmembrane region" description="Helical" evidence="1">
    <location>
        <begin position="649"/>
        <end position="670"/>
    </location>
</feature>
<protein>
    <submittedName>
        <fullName evidence="2">Uncharacterized protein</fullName>
    </submittedName>
</protein>
<dbReference type="Proteomes" id="UP001165060">
    <property type="component" value="Unassembled WGS sequence"/>
</dbReference>
<evidence type="ECO:0000313" key="3">
    <source>
        <dbReference type="Proteomes" id="UP001165060"/>
    </source>
</evidence>
<name>A0ABQ6MVB7_9STRA</name>
<dbReference type="InterPro" id="IPR008972">
    <property type="entry name" value="Cupredoxin"/>
</dbReference>
<evidence type="ECO:0000313" key="2">
    <source>
        <dbReference type="EMBL" id="GMI33222.1"/>
    </source>
</evidence>
<evidence type="ECO:0000256" key="1">
    <source>
        <dbReference type="SAM" id="Phobius"/>
    </source>
</evidence>